<feature type="coiled-coil region" evidence="1">
    <location>
        <begin position="133"/>
        <end position="177"/>
    </location>
</feature>
<dbReference type="EMBL" id="CP058214">
    <property type="protein sequence ID" value="QPC42245.1"/>
    <property type="molecule type" value="Genomic_DNA"/>
</dbReference>
<feature type="coiled-coil region" evidence="1">
    <location>
        <begin position="69"/>
        <end position="103"/>
    </location>
</feature>
<evidence type="ECO:0000313" key="2">
    <source>
        <dbReference type="EMBL" id="QPC42245.1"/>
    </source>
</evidence>
<dbReference type="Proteomes" id="UP000593594">
    <property type="component" value="Chromosome"/>
</dbReference>
<evidence type="ECO:0000313" key="3">
    <source>
        <dbReference type="Proteomes" id="UP000593594"/>
    </source>
</evidence>
<organism evidence="2 3">
    <name type="scientific">Kaustia mangrovi</name>
    <dbReference type="NCBI Taxonomy" id="2593653"/>
    <lineage>
        <taxon>Bacteria</taxon>
        <taxon>Pseudomonadati</taxon>
        <taxon>Pseudomonadota</taxon>
        <taxon>Alphaproteobacteria</taxon>
        <taxon>Hyphomicrobiales</taxon>
        <taxon>Parvibaculaceae</taxon>
        <taxon>Kaustia</taxon>
    </lineage>
</organism>
<proteinExistence type="predicted"/>
<dbReference type="KEGG" id="kmn:HW532_05725"/>
<protein>
    <submittedName>
        <fullName evidence="2">Uncharacterized protein</fullName>
    </submittedName>
</protein>
<accession>A0A7S8C2N8</accession>
<name>A0A7S8C2N8_9HYPH</name>
<keyword evidence="3" id="KW-1185">Reference proteome</keyword>
<dbReference type="RefSeq" id="WP_213163476.1">
    <property type="nucleotide sequence ID" value="NZ_CP058214.1"/>
</dbReference>
<keyword evidence="1" id="KW-0175">Coiled coil</keyword>
<evidence type="ECO:0000256" key="1">
    <source>
        <dbReference type="SAM" id="Coils"/>
    </source>
</evidence>
<reference evidence="2 3" key="1">
    <citation type="submission" date="2020-06" db="EMBL/GenBank/DDBJ databases">
        <title>Genome sequence of 2 isolates from Red Sea Mangroves.</title>
        <authorList>
            <person name="Sefrji F."/>
            <person name="Michoud G."/>
            <person name="Merlino G."/>
            <person name="Daffonchio D."/>
        </authorList>
    </citation>
    <scope>NUCLEOTIDE SEQUENCE [LARGE SCALE GENOMIC DNA]</scope>
    <source>
        <strain evidence="2 3">R1DC25</strain>
    </source>
</reference>
<dbReference type="Gene3D" id="1.10.287.1490">
    <property type="match status" value="1"/>
</dbReference>
<dbReference type="AlphaFoldDB" id="A0A7S8C2N8"/>
<sequence>MLVALIVAIVAGAFLYRIYGGSLFPFIGAPTDRLTTLEQTLKQNSQKLWTVGQQLEETRNRLDGVARDVSTARGEAQLARTNLEKAQQDAARALATVNELRDSLKAASNGSGTGGGTADNASAERLASLAGTLETLSTRVDSLASEVEAARAAGQQASALADRVSALESALQTMKAERNAQARAAAGLAGALDGLRRAIAEGRPYGEELDAVTAALPGADIPPALTDNAGKGVATRAELASAFAKVTESLSTPATPPPSPDTAEGLWERLVARLSSVVQVRSSDRTDWPDLARRMARLADAGDLAGAVKLADAAGSEPPAALADWLARARARIAVESAMDQITDRALARLSAPAPKTAE</sequence>
<gene>
    <name evidence="2" type="ORF">HW532_05725</name>
</gene>